<dbReference type="STRING" id="415015.SAMN05660462_00440"/>
<evidence type="ECO:0000313" key="4">
    <source>
        <dbReference type="Proteomes" id="UP000198625"/>
    </source>
</evidence>
<keyword evidence="1 2" id="KW-0963">Cytoplasm</keyword>
<dbReference type="PANTHER" id="PTHR37300:SF1">
    <property type="entry name" value="UPF0291 PROTEIN YNZC"/>
    <property type="match status" value="1"/>
</dbReference>
<dbReference type="PANTHER" id="PTHR37300">
    <property type="entry name" value="UPF0291 PROTEIN CBO2609/CLC_2481"/>
    <property type="match status" value="1"/>
</dbReference>
<dbReference type="HAMAP" id="MF_01103">
    <property type="entry name" value="UPF0291"/>
    <property type="match status" value="1"/>
</dbReference>
<dbReference type="AlphaFoldDB" id="A0A1H3L9Q9"/>
<dbReference type="Gene3D" id="1.10.287.540">
    <property type="entry name" value="Helix hairpin bin"/>
    <property type="match status" value="1"/>
</dbReference>
<evidence type="ECO:0000256" key="2">
    <source>
        <dbReference type="HAMAP-Rule" id="MF_01103"/>
    </source>
</evidence>
<dbReference type="GO" id="GO:0005737">
    <property type="term" value="C:cytoplasm"/>
    <property type="evidence" value="ECO:0007669"/>
    <property type="project" value="UniProtKB-SubCell"/>
</dbReference>
<comment type="similarity">
    <text evidence="2">Belongs to the UPF0291 family.</text>
</comment>
<reference evidence="3 4" key="1">
    <citation type="submission" date="2016-10" db="EMBL/GenBank/DDBJ databases">
        <authorList>
            <person name="de Groot N.N."/>
        </authorList>
    </citation>
    <scope>NUCLEOTIDE SEQUENCE [LARGE SCALE GENOMIC DNA]</scope>
    <source>
        <strain evidence="3 4">DSM 21650</strain>
    </source>
</reference>
<protein>
    <recommendedName>
        <fullName evidence="2">UPF0291 protein SAMN05660462_00440</fullName>
    </recommendedName>
</protein>
<evidence type="ECO:0000313" key="3">
    <source>
        <dbReference type="EMBL" id="SDY60919.1"/>
    </source>
</evidence>
<evidence type="ECO:0000256" key="1">
    <source>
        <dbReference type="ARBA" id="ARBA00022490"/>
    </source>
</evidence>
<keyword evidence="4" id="KW-1185">Reference proteome</keyword>
<dbReference type="SUPFAM" id="SSF158221">
    <property type="entry name" value="YnzC-like"/>
    <property type="match status" value="1"/>
</dbReference>
<dbReference type="Pfam" id="PF05979">
    <property type="entry name" value="DUF896"/>
    <property type="match status" value="1"/>
</dbReference>
<dbReference type="InterPro" id="IPR009242">
    <property type="entry name" value="DUF896"/>
</dbReference>
<dbReference type="Proteomes" id="UP000198625">
    <property type="component" value="Unassembled WGS sequence"/>
</dbReference>
<gene>
    <name evidence="3" type="ORF">SAMN05660462_00440</name>
</gene>
<accession>A0A1H3L9Q9</accession>
<dbReference type="OrthoDB" id="390105at2"/>
<name>A0A1H3L9Q9_9FIRM</name>
<proteinExistence type="inferred from homology"/>
<comment type="subcellular location">
    <subcellularLocation>
        <location evidence="2">Cytoplasm</location>
    </subcellularLocation>
</comment>
<organism evidence="3 4">
    <name type="scientific">Proteiniborus ethanoligenes</name>
    <dbReference type="NCBI Taxonomy" id="415015"/>
    <lineage>
        <taxon>Bacteria</taxon>
        <taxon>Bacillati</taxon>
        <taxon>Bacillota</taxon>
        <taxon>Clostridia</taxon>
        <taxon>Eubacteriales</taxon>
        <taxon>Proteiniborus</taxon>
    </lineage>
</organism>
<sequence length="57" mass="6961">MISKEKLDRINYLARKAKETGLSELEKEEQKFLRQEYLAIFRENFRKQLENIEVVDE</sequence>
<dbReference type="EMBL" id="FNQE01000003">
    <property type="protein sequence ID" value="SDY60919.1"/>
    <property type="molecule type" value="Genomic_DNA"/>
</dbReference>